<sequence length="239" mass="26619">MSEYLNENPDVLEVDQLPSRKEDEQEQLFESFGSQEALRRKKLLMKIDNSPSSQVIRNVELLDKLLLLNNVPDLTSDESSLQSEGEYSSEDGDEAAGHSSMSEYDAEPADPVDVQEIYDLTAHICDPEHPLTLGQLSIVNLPDIEVHDDGNPAHLAEVVIRITPTITHCSLATLIGLGIRVRLERSLPPRFRITILLKKGTHNSEAQVNKQLNDKERVAAACENEQLLGVVSKMLQTCK</sequence>
<proteinExistence type="inferred from homology"/>
<dbReference type="PANTHER" id="PTHR12377:SF0">
    <property type="entry name" value="CYTOSOLIC IRON-SULFUR ASSEMBLY COMPONENT 2B"/>
    <property type="match status" value="1"/>
</dbReference>
<dbReference type="PANTHER" id="PTHR12377">
    <property type="entry name" value="CYTOSOLIC IRON-SULFUR ASSEMBLY COMPONENT 2B-RELATED"/>
    <property type="match status" value="1"/>
</dbReference>
<dbReference type="EMBL" id="BTGD01000003">
    <property type="protein sequence ID" value="GMM54450.1"/>
    <property type="molecule type" value="Genomic_DNA"/>
</dbReference>
<dbReference type="AlphaFoldDB" id="A0AAV5RSL0"/>
<dbReference type="Gene3D" id="3.30.300.130">
    <property type="entry name" value="Fe-S cluster assembly (FSCA)"/>
    <property type="match status" value="1"/>
</dbReference>
<evidence type="ECO:0000313" key="3">
    <source>
        <dbReference type="EMBL" id="GMM54450.1"/>
    </source>
</evidence>
<dbReference type="Gene3D" id="6.10.250.1280">
    <property type="match status" value="1"/>
</dbReference>
<evidence type="ECO:0000256" key="2">
    <source>
        <dbReference type="SAM" id="MobiDB-lite"/>
    </source>
</evidence>
<dbReference type="InterPro" id="IPR039796">
    <property type="entry name" value="MIP18"/>
</dbReference>
<comment type="caution">
    <text evidence="3">The sequence shown here is derived from an EMBL/GenBank/DDBJ whole genome shotgun (WGS) entry which is preliminary data.</text>
</comment>
<dbReference type="SUPFAM" id="SSF117916">
    <property type="entry name" value="Fe-S cluster assembly (FSCA) domain-like"/>
    <property type="match status" value="1"/>
</dbReference>
<dbReference type="InterPro" id="IPR034904">
    <property type="entry name" value="FSCA_dom_sf"/>
</dbReference>
<protein>
    <submittedName>
        <fullName evidence="3">Iron-sulfur cluster assembly protein</fullName>
    </submittedName>
</protein>
<name>A0AAV5RSL0_MAUHU</name>
<dbReference type="Proteomes" id="UP001377567">
    <property type="component" value="Unassembled WGS sequence"/>
</dbReference>
<organism evidence="3 4">
    <name type="scientific">Maudiozyma humilis</name>
    <name type="common">Sour dough yeast</name>
    <name type="synonym">Kazachstania humilis</name>
    <dbReference type="NCBI Taxonomy" id="51915"/>
    <lineage>
        <taxon>Eukaryota</taxon>
        <taxon>Fungi</taxon>
        <taxon>Dikarya</taxon>
        <taxon>Ascomycota</taxon>
        <taxon>Saccharomycotina</taxon>
        <taxon>Saccharomycetes</taxon>
        <taxon>Saccharomycetales</taxon>
        <taxon>Saccharomycetaceae</taxon>
        <taxon>Maudiozyma</taxon>
    </lineage>
</organism>
<reference evidence="3 4" key="1">
    <citation type="journal article" date="2023" name="Elife">
        <title>Identification of key yeast species and microbe-microbe interactions impacting larval growth of Drosophila in the wild.</title>
        <authorList>
            <person name="Mure A."/>
            <person name="Sugiura Y."/>
            <person name="Maeda R."/>
            <person name="Honda K."/>
            <person name="Sakurai N."/>
            <person name="Takahashi Y."/>
            <person name="Watada M."/>
            <person name="Katoh T."/>
            <person name="Gotoh A."/>
            <person name="Gotoh Y."/>
            <person name="Taniguchi I."/>
            <person name="Nakamura K."/>
            <person name="Hayashi T."/>
            <person name="Katayama T."/>
            <person name="Uemura T."/>
            <person name="Hattori Y."/>
        </authorList>
    </citation>
    <scope>NUCLEOTIDE SEQUENCE [LARGE SCALE GENOMIC DNA]</scope>
    <source>
        <strain evidence="3 4">KH-74</strain>
    </source>
</reference>
<evidence type="ECO:0000313" key="4">
    <source>
        <dbReference type="Proteomes" id="UP001377567"/>
    </source>
</evidence>
<accession>A0AAV5RSL0</accession>
<feature type="region of interest" description="Disordered" evidence="2">
    <location>
        <begin position="75"/>
        <end position="107"/>
    </location>
</feature>
<comment type="similarity">
    <text evidence="1">Belongs to the MIP18 family.</text>
</comment>
<gene>
    <name evidence="3" type="ORF">DAKH74_010660</name>
</gene>
<keyword evidence="4" id="KW-1185">Reference proteome</keyword>
<evidence type="ECO:0000256" key="1">
    <source>
        <dbReference type="ARBA" id="ARBA00010381"/>
    </source>
</evidence>
<dbReference type="GO" id="GO:0051604">
    <property type="term" value="P:protein maturation"/>
    <property type="evidence" value="ECO:0007669"/>
    <property type="project" value="InterPro"/>
</dbReference>
<feature type="region of interest" description="Disordered" evidence="2">
    <location>
        <begin position="1"/>
        <end position="24"/>
    </location>
</feature>